<gene>
    <name evidence="1" type="ORF">CBP76_05475</name>
</gene>
<organism evidence="1 2">
    <name type="scientific">Companilactobacillus nuruki</name>
    <dbReference type="NCBI Taxonomy" id="1993540"/>
    <lineage>
        <taxon>Bacteria</taxon>
        <taxon>Bacillati</taxon>
        <taxon>Bacillota</taxon>
        <taxon>Bacilli</taxon>
        <taxon>Lactobacillales</taxon>
        <taxon>Lactobacillaceae</taxon>
        <taxon>Companilactobacillus</taxon>
    </lineage>
</organism>
<evidence type="ECO:0000313" key="1">
    <source>
        <dbReference type="EMBL" id="PMD71430.1"/>
    </source>
</evidence>
<proteinExistence type="predicted"/>
<protein>
    <recommendedName>
        <fullName evidence="3">DUF1659 domain-containing protein</fullName>
    </recommendedName>
</protein>
<sequence length="69" mass="7806">MEWKRTSIIVTMGNDMYPDNGIKRFTFNNIVADPTKEQIKQFVSGLLLLSDGDSYLGSEIVKHNIQSAE</sequence>
<dbReference type="AlphaFoldDB" id="A0A2N7AUW1"/>
<evidence type="ECO:0000313" key="2">
    <source>
        <dbReference type="Proteomes" id="UP000235649"/>
    </source>
</evidence>
<dbReference type="OrthoDB" id="2321883at2"/>
<reference evidence="1 2" key="1">
    <citation type="submission" date="2017-05" db="EMBL/GenBank/DDBJ databases">
        <title>Lactobacillus nurukis nov., sp. nov., isolated from nuruk.</title>
        <authorList>
            <person name="Kim S.-J."/>
        </authorList>
    </citation>
    <scope>NUCLEOTIDE SEQUENCE [LARGE SCALE GENOMIC DNA]</scope>
    <source>
        <strain evidence="1 2">SYF10-1a</strain>
    </source>
</reference>
<dbReference type="EMBL" id="NIPR01000012">
    <property type="protein sequence ID" value="PMD71430.1"/>
    <property type="molecule type" value="Genomic_DNA"/>
</dbReference>
<accession>A0A2N7AUW1</accession>
<keyword evidence="2" id="KW-1185">Reference proteome</keyword>
<comment type="caution">
    <text evidence="1">The sequence shown here is derived from an EMBL/GenBank/DDBJ whole genome shotgun (WGS) entry which is preliminary data.</text>
</comment>
<name>A0A2N7AUW1_9LACO</name>
<dbReference type="Proteomes" id="UP000235649">
    <property type="component" value="Unassembled WGS sequence"/>
</dbReference>
<evidence type="ECO:0008006" key="3">
    <source>
        <dbReference type="Google" id="ProtNLM"/>
    </source>
</evidence>
<dbReference type="RefSeq" id="WP_102195936.1">
    <property type="nucleotide sequence ID" value="NZ_NIPR01000012.1"/>
</dbReference>